<gene>
    <name evidence="3" type="ORF">ACE1CI_02615</name>
</gene>
<keyword evidence="4" id="KW-1185">Reference proteome</keyword>
<sequence>MALGSLGNSQALNALQQALDDPDKNVSIYSQRAIQKIKLTENKDL</sequence>
<evidence type="ECO:0000313" key="4">
    <source>
        <dbReference type="Proteomes" id="UP001576784"/>
    </source>
</evidence>
<evidence type="ECO:0008006" key="5">
    <source>
        <dbReference type="Google" id="ProtNLM"/>
    </source>
</evidence>
<reference evidence="3 4" key="1">
    <citation type="submission" date="2024-09" db="EMBL/GenBank/DDBJ databases">
        <title>Floridaenema gen nov. (Aerosakkonemataceae, Aerosakkonematales ord. nov., Cyanobacteria) from benthic tropical and subtropical fresh waters, with the description of four new species.</title>
        <authorList>
            <person name="Moretto J.A."/>
            <person name="Berthold D.E."/>
            <person name="Lefler F.W."/>
            <person name="Huang I.-S."/>
            <person name="Laughinghouse H. IV."/>
        </authorList>
    </citation>
    <scope>NUCLEOTIDE SEQUENCE [LARGE SCALE GENOMIC DNA]</scope>
    <source>
        <strain evidence="3 4">BLCC-F50</strain>
    </source>
</reference>
<dbReference type="EMBL" id="JBHFNR010000017">
    <property type="protein sequence ID" value="MFB2891816.1"/>
    <property type="molecule type" value="Genomic_DNA"/>
</dbReference>
<evidence type="ECO:0000256" key="1">
    <source>
        <dbReference type="ARBA" id="ARBA00022549"/>
    </source>
</evidence>
<dbReference type="SUPFAM" id="SSF48371">
    <property type="entry name" value="ARM repeat"/>
    <property type="match status" value="1"/>
</dbReference>
<dbReference type="Gene3D" id="1.25.10.10">
    <property type="entry name" value="Leucine-rich Repeat Variant"/>
    <property type="match status" value="1"/>
</dbReference>
<dbReference type="InterPro" id="IPR011989">
    <property type="entry name" value="ARM-like"/>
</dbReference>
<dbReference type="InterPro" id="IPR016024">
    <property type="entry name" value="ARM-type_fold"/>
</dbReference>
<evidence type="ECO:0000313" key="3">
    <source>
        <dbReference type="EMBL" id="MFB2891816.1"/>
    </source>
</evidence>
<comment type="caution">
    <text evidence="3">The sequence shown here is derived from an EMBL/GenBank/DDBJ whole genome shotgun (WGS) entry which is preliminary data.</text>
</comment>
<keyword evidence="1" id="KW-0042">Antenna complex</keyword>
<name>A0ABV4XJC4_9CYAN</name>
<dbReference type="RefSeq" id="WP_413261504.1">
    <property type="nucleotide sequence ID" value="NZ_JBHFNR010000017.1"/>
</dbReference>
<protein>
    <recommendedName>
        <fullName evidence="5">HEAT repeat domain-containing protein</fullName>
    </recommendedName>
</protein>
<organism evidence="3 4">
    <name type="scientific">Floridaenema flaviceps BLCC-F50</name>
    <dbReference type="NCBI Taxonomy" id="3153642"/>
    <lineage>
        <taxon>Bacteria</taxon>
        <taxon>Bacillati</taxon>
        <taxon>Cyanobacteriota</taxon>
        <taxon>Cyanophyceae</taxon>
        <taxon>Oscillatoriophycideae</taxon>
        <taxon>Aerosakkonematales</taxon>
        <taxon>Aerosakkonemataceae</taxon>
        <taxon>Floridanema</taxon>
        <taxon>Floridanema flaviceps</taxon>
    </lineage>
</organism>
<accession>A0ABV4XJC4</accession>
<evidence type="ECO:0000256" key="2">
    <source>
        <dbReference type="ARBA" id="ARBA00022738"/>
    </source>
</evidence>
<dbReference type="Proteomes" id="UP001576784">
    <property type="component" value="Unassembled WGS sequence"/>
</dbReference>
<keyword evidence="2" id="KW-0605">Phycobilisome</keyword>
<proteinExistence type="predicted"/>